<reference evidence="2" key="1">
    <citation type="journal article" date="2015" name="Nature">
        <title>Complex archaea that bridge the gap between prokaryotes and eukaryotes.</title>
        <authorList>
            <person name="Spang A."/>
            <person name="Saw J.H."/>
            <person name="Jorgensen S.L."/>
            <person name="Zaremba-Niedzwiedzka K."/>
            <person name="Martijn J."/>
            <person name="Lind A.E."/>
            <person name="van Eijk R."/>
            <person name="Schleper C."/>
            <person name="Guy L."/>
            <person name="Ettema T.J."/>
        </authorList>
    </citation>
    <scope>NUCLEOTIDE SEQUENCE</scope>
</reference>
<protein>
    <recommendedName>
        <fullName evidence="1">Uroporphyrinogen decarboxylase (URO-D) domain-containing protein</fullName>
    </recommendedName>
</protein>
<evidence type="ECO:0000259" key="1">
    <source>
        <dbReference type="Pfam" id="PF01208"/>
    </source>
</evidence>
<name>A0A0F9Y7N2_9ZZZZ</name>
<proteinExistence type="predicted"/>
<gene>
    <name evidence="2" type="ORF">LCGC14_0123970</name>
</gene>
<comment type="caution">
    <text evidence="2">The sequence shown here is derived from an EMBL/GenBank/DDBJ whole genome shotgun (WGS) entry which is preliminary data.</text>
</comment>
<evidence type="ECO:0000313" key="2">
    <source>
        <dbReference type="EMBL" id="KKO00624.1"/>
    </source>
</evidence>
<dbReference type="SUPFAM" id="SSF51726">
    <property type="entry name" value="UROD/MetE-like"/>
    <property type="match status" value="1"/>
</dbReference>
<sequence length="375" mass="42798">MVHVPDDRSTCEPFFLAYMGLGPDPIPHWEHWSCPDAETYLTGIDYYDYPRECRLKLAELYPQLQLGLPETDEPVARPTLGHDADQASSDADAHTVRWGAGATATFEHGEKFFKSAGDVFAFSPLAQGDFRDWPVINNSDFRDEEELYQEFRAGFPDQWGDTAPEGSASASGFYNTMFMWPMLTFGWELFLECCLDPRFERIMDEFAEINRRVFRSIARLPVNFVVCHDDIVTTRGPVCSPQWMHKYIFPRYEEFWGLCRATGKEVIFMVDGCVDAYADDVLACGARGIISEPMTDYKAIARRHEGKNLFLAGEGDNRILTRNNPDEIRAMVDSMIETSKMTDGYTMCIGNHMPWNVTPEGIKTYLDYAAELVHR</sequence>
<dbReference type="GO" id="GO:0004853">
    <property type="term" value="F:uroporphyrinogen decarboxylase activity"/>
    <property type="evidence" value="ECO:0007669"/>
    <property type="project" value="InterPro"/>
</dbReference>
<dbReference type="EMBL" id="LAZR01000039">
    <property type="protein sequence ID" value="KKO00624.1"/>
    <property type="molecule type" value="Genomic_DNA"/>
</dbReference>
<organism evidence="2">
    <name type="scientific">marine sediment metagenome</name>
    <dbReference type="NCBI Taxonomy" id="412755"/>
    <lineage>
        <taxon>unclassified sequences</taxon>
        <taxon>metagenomes</taxon>
        <taxon>ecological metagenomes</taxon>
    </lineage>
</organism>
<dbReference type="InterPro" id="IPR038071">
    <property type="entry name" value="UROD/MetE-like_sf"/>
</dbReference>
<feature type="domain" description="Uroporphyrinogen decarboxylase (URO-D)" evidence="1">
    <location>
        <begin position="199"/>
        <end position="371"/>
    </location>
</feature>
<dbReference type="Gene3D" id="3.20.20.210">
    <property type="match status" value="1"/>
</dbReference>
<accession>A0A0F9Y7N2</accession>
<dbReference type="AlphaFoldDB" id="A0A0F9Y7N2"/>
<dbReference type="Pfam" id="PF01208">
    <property type="entry name" value="URO-D"/>
    <property type="match status" value="1"/>
</dbReference>
<dbReference type="GO" id="GO:0006779">
    <property type="term" value="P:porphyrin-containing compound biosynthetic process"/>
    <property type="evidence" value="ECO:0007669"/>
    <property type="project" value="InterPro"/>
</dbReference>
<dbReference type="InterPro" id="IPR000257">
    <property type="entry name" value="Uroporphyrinogen_deCOase"/>
</dbReference>